<protein>
    <submittedName>
        <fullName evidence="9">GtrA family protein</fullName>
    </submittedName>
</protein>
<dbReference type="PANTHER" id="PTHR38459">
    <property type="entry name" value="PROPHAGE BACTOPRENOL-LINKED GLUCOSE TRANSLOCASE HOMOLOG"/>
    <property type="match status" value="1"/>
</dbReference>
<evidence type="ECO:0000256" key="2">
    <source>
        <dbReference type="ARBA" id="ARBA00009399"/>
    </source>
</evidence>
<comment type="similarity">
    <text evidence="2">Belongs to the GtrA family.</text>
</comment>
<feature type="region of interest" description="Disordered" evidence="6">
    <location>
        <begin position="151"/>
        <end position="180"/>
    </location>
</feature>
<dbReference type="EMBL" id="JBIUYY010000015">
    <property type="protein sequence ID" value="MFJ2825001.1"/>
    <property type="molecule type" value="Genomic_DNA"/>
</dbReference>
<keyword evidence="4 7" id="KW-1133">Transmembrane helix</keyword>
<evidence type="ECO:0000313" key="10">
    <source>
        <dbReference type="Proteomes" id="UP001617351"/>
    </source>
</evidence>
<feature type="transmembrane region" description="Helical" evidence="7">
    <location>
        <begin position="47"/>
        <end position="66"/>
    </location>
</feature>
<comment type="subcellular location">
    <subcellularLocation>
        <location evidence="1">Membrane</location>
        <topology evidence="1">Multi-pass membrane protein</topology>
    </subcellularLocation>
</comment>
<feature type="transmembrane region" description="Helical" evidence="7">
    <location>
        <begin position="87"/>
        <end position="110"/>
    </location>
</feature>
<dbReference type="Proteomes" id="UP001617351">
    <property type="component" value="Unassembled WGS sequence"/>
</dbReference>
<evidence type="ECO:0000256" key="7">
    <source>
        <dbReference type="SAM" id="Phobius"/>
    </source>
</evidence>
<organism evidence="9 10">
    <name type="scientific">Streptomyces toxytricini</name>
    <name type="common">Actinomyces toxytricini</name>
    <dbReference type="NCBI Taxonomy" id="67369"/>
    <lineage>
        <taxon>Bacteria</taxon>
        <taxon>Bacillati</taxon>
        <taxon>Actinomycetota</taxon>
        <taxon>Actinomycetes</taxon>
        <taxon>Kitasatosporales</taxon>
        <taxon>Streptomycetaceae</taxon>
        <taxon>Streptomyces</taxon>
    </lineage>
</organism>
<evidence type="ECO:0000256" key="5">
    <source>
        <dbReference type="ARBA" id="ARBA00023136"/>
    </source>
</evidence>
<sequence length="180" mass="19471">MTTPERGSALERVRGLAREVAKFGAVGGLGVLVNLGVFNLLRHTTDLQVVRASVIATVVAITTNYLGFRYFTYRDRARTGSSREVPLFVAFSLIGLVIENGVLYAATYGFGWDGRLASNVFKFVGIGTATVFRFWSYRTWVFKALPQAAPSAVAEPPAVRSAARPARESGTRAPEPAGNK</sequence>
<gene>
    <name evidence="9" type="ORF">ACIO7M_28400</name>
</gene>
<dbReference type="InterPro" id="IPR007267">
    <property type="entry name" value="GtrA_DPMS_TM"/>
</dbReference>
<feature type="domain" description="GtrA/DPMS transmembrane" evidence="8">
    <location>
        <begin position="22"/>
        <end position="142"/>
    </location>
</feature>
<dbReference type="Pfam" id="PF04138">
    <property type="entry name" value="GtrA_DPMS_TM"/>
    <property type="match status" value="1"/>
</dbReference>
<dbReference type="PANTHER" id="PTHR38459:SF1">
    <property type="entry name" value="PROPHAGE BACTOPRENOL-LINKED GLUCOSE TRANSLOCASE HOMOLOG"/>
    <property type="match status" value="1"/>
</dbReference>
<reference evidence="9 10" key="1">
    <citation type="submission" date="2024-10" db="EMBL/GenBank/DDBJ databases">
        <title>The Natural Products Discovery Center: Release of the First 8490 Sequenced Strains for Exploring Actinobacteria Biosynthetic Diversity.</title>
        <authorList>
            <person name="Kalkreuter E."/>
            <person name="Kautsar S.A."/>
            <person name="Yang D."/>
            <person name="Bader C.D."/>
            <person name="Teijaro C.N."/>
            <person name="Fluegel L."/>
            <person name="Davis C.M."/>
            <person name="Simpson J.R."/>
            <person name="Lauterbach L."/>
            <person name="Steele A.D."/>
            <person name="Gui C."/>
            <person name="Meng S."/>
            <person name="Li G."/>
            <person name="Viehrig K."/>
            <person name="Ye F."/>
            <person name="Su P."/>
            <person name="Kiefer A.F."/>
            <person name="Nichols A."/>
            <person name="Cepeda A.J."/>
            <person name="Yan W."/>
            <person name="Fan B."/>
            <person name="Jiang Y."/>
            <person name="Adhikari A."/>
            <person name="Zheng C.-J."/>
            <person name="Schuster L."/>
            <person name="Cowan T.M."/>
            <person name="Smanski M.J."/>
            <person name="Chevrette M.G."/>
            <person name="De Carvalho L.P.S."/>
            <person name="Shen B."/>
        </authorList>
    </citation>
    <scope>NUCLEOTIDE SEQUENCE [LARGE SCALE GENOMIC DNA]</scope>
    <source>
        <strain evidence="9 10">NPDC087220</strain>
    </source>
</reference>
<proteinExistence type="inferred from homology"/>
<keyword evidence="10" id="KW-1185">Reference proteome</keyword>
<feature type="compositionally biased region" description="Low complexity" evidence="6">
    <location>
        <begin position="151"/>
        <end position="164"/>
    </location>
</feature>
<name>A0ABW8EP01_STRT5</name>
<evidence type="ECO:0000256" key="3">
    <source>
        <dbReference type="ARBA" id="ARBA00022692"/>
    </source>
</evidence>
<keyword evidence="5 7" id="KW-0472">Membrane</keyword>
<dbReference type="InterPro" id="IPR051401">
    <property type="entry name" value="GtrA_CellWall_Glycosyl"/>
</dbReference>
<evidence type="ECO:0000259" key="8">
    <source>
        <dbReference type="Pfam" id="PF04138"/>
    </source>
</evidence>
<keyword evidence="3 7" id="KW-0812">Transmembrane</keyword>
<evidence type="ECO:0000313" key="9">
    <source>
        <dbReference type="EMBL" id="MFJ2825001.1"/>
    </source>
</evidence>
<feature type="transmembrane region" description="Helical" evidence="7">
    <location>
        <begin position="20"/>
        <end position="41"/>
    </location>
</feature>
<accession>A0ABW8EP01</accession>
<comment type="caution">
    <text evidence="9">The sequence shown here is derived from an EMBL/GenBank/DDBJ whole genome shotgun (WGS) entry which is preliminary data.</text>
</comment>
<feature type="transmembrane region" description="Helical" evidence="7">
    <location>
        <begin position="116"/>
        <end position="135"/>
    </location>
</feature>
<evidence type="ECO:0000256" key="6">
    <source>
        <dbReference type="SAM" id="MobiDB-lite"/>
    </source>
</evidence>
<dbReference type="RefSeq" id="WP_402385924.1">
    <property type="nucleotide sequence ID" value="NZ_JBIUYY010000015.1"/>
</dbReference>
<evidence type="ECO:0000256" key="1">
    <source>
        <dbReference type="ARBA" id="ARBA00004141"/>
    </source>
</evidence>
<evidence type="ECO:0000256" key="4">
    <source>
        <dbReference type="ARBA" id="ARBA00022989"/>
    </source>
</evidence>